<dbReference type="SUPFAM" id="SSF52540">
    <property type="entry name" value="P-loop containing nucleoside triphosphate hydrolases"/>
    <property type="match status" value="1"/>
</dbReference>
<dbReference type="Gene3D" id="3.40.50.300">
    <property type="entry name" value="P-loop containing nucleotide triphosphate hydrolases"/>
    <property type="match status" value="1"/>
</dbReference>
<dbReference type="Proteomes" id="UP000799436">
    <property type="component" value="Unassembled WGS sequence"/>
</dbReference>
<dbReference type="Pfam" id="PF05970">
    <property type="entry name" value="PIF1"/>
    <property type="match status" value="1"/>
</dbReference>
<dbReference type="GO" id="GO:0043139">
    <property type="term" value="F:5'-3' DNA helicase activity"/>
    <property type="evidence" value="ECO:0007669"/>
    <property type="project" value="UniProtKB-EC"/>
</dbReference>
<keyword evidence="1" id="KW-0067">ATP-binding</keyword>
<keyword evidence="1" id="KW-0233">DNA recombination</keyword>
<dbReference type="GO" id="GO:0006310">
    <property type="term" value="P:DNA recombination"/>
    <property type="evidence" value="ECO:0007669"/>
    <property type="project" value="UniProtKB-KW"/>
</dbReference>
<name>A0A6G1L3E9_9PEZI</name>
<gene>
    <name evidence="3" type="ORF">EJ03DRAFT_260937</name>
</gene>
<comment type="similarity">
    <text evidence="1">Belongs to the helicase family.</text>
</comment>
<keyword evidence="1" id="KW-0234">DNA repair</keyword>
<evidence type="ECO:0000259" key="2">
    <source>
        <dbReference type="Pfam" id="PF05970"/>
    </source>
</evidence>
<comment type="cofactor">
    <cofactor evidence="1">
        <name>Mg(2+)</name>
        <dbReference type="ChEBI" id="CHEBI:18420"/>
    </cofactor>
</comment>
<keyword evidence="4" id="KW-1185">Reference proteome</keyword>
<dbReference type="GO" id="GO:0016787">
    <property type="term" value="F:hydrolase activity"/>
    <property type="evidence" value="ECO:0007669"/>
    <property type="project" value="UniProtKB-KW"/>
</dbReference>
<feature type="non-terminal residue" evidence="3">
    <location>
        <position position="266"/>
    </location>
</feature>
<dbReference type="OrthoDB" id="432234at2759"/>
<dbReference type="AlphaFoldDB" id="A0A6G1L3E9"/>
<evidence type="ECO:0000256" key="1">
    <source>
        <dbReference type="RuleBase" id="RU363044"/>
    </source>
</evidence>
<keyword evidence="1" id="KW-0227">DNA damage</keyword>
<evidence type="ECO:0000313" key="4">
    <source>
        <dbReference type="Proteomes" id="UP000799436"/>
    </source>
</evidence>
<dbReference type="GO" id="GO:0005524">
    <property type="term" value="F:ATP binding"/>
    <property type="evidence" value="ECO:0007669"/>
    <property type="project" value="UniProtKB-KW"/>
</dbReference>
<proteinExistence type="inferred from homology"/>
<dbReference type="InterPro" id="IPR027417">
    <property type="entry name" value="P-loop_NTPase"/>
</dbReference>
<dbReference type="InterPro" id="IPR051055">
    <property type="entry name" value="PIF1_helicase"/>
</dbReference>
<feature type="domain" description="DNA helicase Pif1-like DEAD-box helicase" evidence="2">
    <location>
        <begin position="7"/>
        <end position="56"/>
    </location>
</feature>
<feature type="non-terminal residue" evidence="3">
    <location>
        <position position="1"/>
    </location>
</feature>
<keyword evidence="1" id="KW-0347">Helicase</keyword>
<accession>A0A6G1L3E9</accession>
<dbReference type="GO" id="GO:0000723">
    <property type="term" value="P:telomere maintenance"/>
    <property type="evidence" value="ECO:0007669"/>
    <property type="project" value="InterPro"/>
</dbReference>
<dbReference type="PANTHER" id="PTHR47642">
    <property type="entry name" value="ATP-DEPENDENT DNA HELICASE"/>
    <property type="match status" value="1"/>
</dbReference>
<protein>
    <recommendedName>
        <fullName evidence="1">ATP-dependent DNA helicase</fullName>
        <ecNumber evidence="1">5.6.2.3</ecNumber>
    </recommendedName>
</protein>
<evidence type="ECO:0000313" key="3">
    <source>
        <dbReference type="EMBL" id="KAF2767453.1"/>
    </source>
</evidence>
<dbReference type="PANTHER" id="PTHR47642:SF5">
    <property type="entry name" value="ATP-DEPENDENT DNA HELICASE"/>
    <property type="match status" value="1"/>
</dbReference>
<sequence length="266" mass="31339">IRTQQSQLIEEVSMIDCQLFDILDQICRTARNVPDKPFGGLQVVVVGDFFQMPPVKPFQHCTRCGAEPAGWYKANHAPYDRSIRVYVCTMNDCERLYYPRQKRAFFSEAWSACGFKYIKLERIHRQLDPEFQQLLLRRRQGGPLSSLDRLLLLRQKNDPPNATYLYPRARDVHDKNREFLDALSGKAVVYQCSDFYEWDRTRHPEHKHWFQRKRRNDATSPLKVLSEHRYKETCEYKKHSRGILLTTLDRDRGLVNGAQGKIVGFE</sequence>
<dbReference type="EC" id="5.6.2.3" evidence="1"/>
<organism evidence="3 4">
    <name type="scientific">Teratosphaeria nubilosa</name>
    <dbReference type="NCBI Taxonomy" id="161662"/>
    <lineage>
        <taxon>Eukaryota</taxon>
        <taxon>Fungi</taxon>
        <taxon>Dikarya</taxon>
        <taxon>Ascomycota</taxon>
        <taxon>Pezizomycotina</taxon>
        <taxon>Dothideomycetes</taxon>
        <taxon>Dothideomycetidae</taxon>
        <taxon>Mycosphaerellales</taxon>
        <taxon>Teratosphaeriaceae</taxon>
        <taxon>Teratosphaeria</taxon>
    </lineage>
</organism>
<dbReference type="InterPro" id="IPR010285">
    <property type="entry name" value="DNA_helicase_pif1-like_DEAD"/>
</dbReference>
<reference evidence="3" key="1">
    <citation type="journal article" date="2020" name="Stud. Mycol.">
        <title>101 Dothideomycetes genomes: a test case for predicting lifestyles and emergence of pathogens.</title>
        <authorList>
            <person name="Haridas S."/>
            <person name="Albert R."/>
            <person name="Binder M."/>
            <person name="Bloem J."/>
            <person name="Labutti K."/>
            <person name="Salamov A."/>
            <person name="Andreopoulos B."/>
            <person name="Baker S."/>
            <person name="Barry K."/>
            <person name="Bills G."/>
            <person name="Bluhm B."/>
            <person name="Cannon C."/>
            <person name="Castanera R."/>
            <person name="Culley D."/>
            <person name="Daum C."/>
            <person name="Ezra D."/>
            <person name="Gonzalez J."/>
            <person name="Henrissat B."/>
            <person name="Kuo A."/>
            <person name="Liang C."/>
            <person name="Lipzen A."/>
            <person name="Lutzoni F."/>
            <person name="Magnuson J."/>
            <person name="Mondo S."/>
            <person name="Nolan M."/>
            <person name="Ohm R."/>
            <person name="Pangilinan J."/>
            <person name="Park H.-J."/>
            <person name="Ramirez L."/>
            <person name="Alfaro M."/>
            <person name="Sun H."/>
            <person name="Tritt A."/>
            <person name="Yoshinaga Y."/>
            <person name="Zwiers L.-H."/>
            <person name="Turgeon B."/>
            <person name="Goodwin S."/>
            <person name="Spatafora J."/>
            <person name="Crous P."/>
            <person name="Grigoriev I."/>
        </authorList>
    </citation>
    <scope>NUCLEOTIDE SEQUENCE</scope>
    <source>
        <strain evidence="3">CBS 116005</strain>
    </source>
</reference>
<comment type="catalytic activity">
    <reaction evidence="1">
        <text>ATP + H2O = ADP + phosphate + H(+)</text>
        <dbReference type="Rhea" id="RHEA:13065"/>
        <dbReference type="ChEBI" id="CHEBI:15377"/>
        <dbReference type="ChEBI" id="CHEBI:15378"/>
        <dbReference type="ChEBI" id="CHEBI:30616"/>
        <dbReference type="ChEBI" id="CHEBI:43474"/>
        <dbReference type="ChEBI" id="CHEBI:456216"/>
        <dbReference type="EC" id="5.6.2.3"/>
    </reaction>
</comment>
<dbReference type="EMBL" id="ML995856">
    <property type="protein sequence ID" value="KAF2767453.1"/>
    <property type="molecule type" value="Genomic_DNA"/>
</dbReference>
<keyword evidence="1" id="KW-0378">Hydrolase</keyword>
<dbReference type="GO" id="GO:0006281">
    <property type="term" value="P:DNA repair"/>
    <property type="evidence" value="ECO:0007669"/>
    <property type="project" value="UniProtKB-KW"/>
</dbReference>
<keyword evidence="1" id="KW-0547">Nucleotide-binding</keyword>